<dbReference type="InterPro" id="IPR011598">
    <property type="entry name" value="bHLH_dom"/>
</dbReference>
<dbReference type="PANTHER" id="PTHR10328:SF15">
    <property type="entry name" value="BHLH TRANSCRIPTION FACTOR"/>
    <property type="match status" value="1"/>
</dbReference>
<dbReference type="SUPFAM" id="SSF47459">
    <property type="entry name" value="HLH, helix-loop-helix DNA-binding domain"/>
    <property type="match status" value="1"/>
</dbReference>
<keyword evidence="2" id="KW-0539">Nucleus</keyword>
<dbReference type="SMART" id="SM00353">
    <property type="entry name" value="HLH"/>
    <property type="match status" value="1"/>
</dbReference>
<dbReference type="PANTHER" id="PTHR10328">
    <property type="entry name" value="PROTEIN MAX MYC-ASSOCIATED FACTOR X"/>
    <property type="match status" value="1"/>
</dbReference>
<feature type="compositionally biased region" description="Polar residues" evidence="3">
    <location>
        <begin position="79"/>
        <end position="107"/>
    </location>
</feature>
<dbReference type="GO" id="GO:0090575">
    <property type="term" value="C:RNA polymerase II transcription regulator complex"/>
    <property type="evidence" value="ECO:0007669"/>
    <property type="project" value="TreeGrafter"/>
</dbReference>
<comment type="caution">
    <text evidence="5">The sequence shown here is derived from an EMBL/GenBank/DDBJ whole genome shotgun (WGS) entry which is preliminary data.</text>
</comment>
<dbReference type="AlphaFoldDB" id="A0AAI8YWL5"/>
<feature type="compositionally biased region" description="Polar residues" evidence="3">
    <location>
        <begin position="9"/>
        <end position="26"/>
    </location>
</feature>
<keyword evidence="6" id="KW-1185">Reference proteome</keyword>
<sequence length="493" mass="53587">MASPISAAQHHQGQGLPSISSLTNGLPPSAPISPDQQSATDSTRDSGTWPQPHSSKHNSANNQGLQVHTLLNPDDSPNRHSVPSTPHSARAPNSAQSAGSALPSINQGFHDGGNRDSYNRDSLGRELSRDSFNRDSRELAPQLDSRRSSVDSRMQQGFSNMYIHGPASPYESANTSQVSLAASLRRPNGQPMSPLSGRASTRGPGHPAPRIAPPIMPVGRGPGVPDPTAAKPTQGFAWAFPDSTGPIPEERRGSDSGESSSHGISRQNSFAASSVRSSIFSTDSQLPMGQRRFDENADPSTTHHHTMQHRTIQNLQTESMPTQSVGNYSRTPELRVSHKLAERKRRSEMKDLFEELNKAVPANGGTKASKWEILTKAIDYIRSTQHNERNLHAEVQRLQRDSEYLREAHKENEMLKTEVQVMHQHLRRLDPNAPHVYGHFTSQLSQQQSQSQSNGNSGISLPPLNSQNGGQAPPFGGVAPTAAMQGVEYGYGR</sequence>
<dbReference type="PROSITE" id="PS50888">
    <property type="entry name" value="BHLH"/>
    <property type="match status" value="1"/>
</dbReference>
<dbReference type="GO" id="GO:0003677">
    <property type="term" value="F:DNA binding"/>
    <property type="evidence" value="ECO:0007669"/>
    <property type="project" value="UniProtKB-KW"/>
</dbReference>
<feature type="compositionally biased region" description="Polar residues" evidence="3">
    <location>
        <begin position="171"/>
        <end position="180"/>
    </location>
</feature>
<feature type="compositionally biased region" description="Low complexity" evidence="3">
    <location>
        <begin position="442"/>
        <end position="461"/>
    </location>
</feature>
<dbReference type="GO" id="GO:0046983">
    <property type="term" value="F:protein dimerization activity"/>
    <property type="evidence" value="ECO:0007669"/>
    <property type="project" value="InterPro"/>
</dbReference>
<feature type="region of interest" description="Disordered" evidence="3">
    <location>
        <begin position="1"/>
        <end position="332"/>
    </location>
</feature>
<evidence type="ECO:0000313" key="5">
    <source>
        <dbReference type="EMBL" id="CAK3959396.1"/>
    </source>
</evidence>
<evidence type="ECO:0000256" key="2">
    <source>
        <dbReference type="ARBA" id="ARBA00023242"/>
    </source>
</evidence>
<feature type="compositionally biased region" description="Polar residues" evidence="3">
    <location>
        <begin position="309"/>
        <end position="330"/>
    </location>
</feature>
<evidence type="ECO:0000259" key="4">
    <source>
        <dbReference type="PROSITE" id="PS50888"/>
    </source>
</evidence>
<protein>
    <submittedName>
        <fullName evidence="5">HLH transcription factor (Hpa3) like</fullName>
    </submittedName>
</protein>
<evidence type="ECO:0000313" key="6">
    <source>
        <dbReference type="Proteomes" id="UP001296104"/>
    </source>
</evidence>
<dbReference type="EMBL" id="CAVMBE010000016">
    <property type="protein sequence ID" value="CAK3959396.1"/>
    <property type="molecule type" value="Genomic_DNA"/>
</dbReference>
<feature type="compositionally biased region" description="Polar residues" evidence="3">
    <location>
        <begin position="34"/>
        <end position="66"/>
    </location>
</feature>
<feature type="region of interest" description="Disordered" evidence="3">
    <location>
        <begin position="442"/>
        <end position="480"/>
    </location>
</feature>
<feature type="compositionally biased region" description="Pro residues" evidence="3">
    <location>
        <begin position="206"/>
        <end position="216"/>
    </location>
</feature>
<name>A0AAI8YWL5_9PEZI</name>
<feature type="compositionally biased region" description="Polar residues" evidence="3">
    <location>
        <begin position="267"/>
        <end position="287"/>
    </location>
</feature>
<feature type="compositionally biased region" description="Basic and acidic residues" evidence="3">
    <location>
        <begin position="112"/>
        <end position="150"/>
    </location>
</feature>
<dbReference type="Pfam" id="PF00010">
    <property type="entry name" value="HLH"/>
    <property type="match status" value="1"/>
</dbReference>
<dbReference type="Gene3D" id="4.10.280.10">
    <property type="entry name" value="Helix-loop-helix DNA-binding domain"/>
    <property type="match status" value="1"/>
</dbReference>
<evidence type="ECO:0000256" key="3">
    <source>
        <dbReference type="SAM" id="MobiDB-lite"/>
    </source>
</evidence>
<evidence type="ECO:0000256" key="1">
    <source>
        <dbReference type="ARBA" id="ARBA00023125"/>
    </source>
</evidence>
<dbReference type="GO" id="GO:0045944">
    <property type="term" value="P:positive regulation of transcription by RNA polymerase II"/>
    <property type="evidence" value="ECO:0007669"/>
    <property type="project" value="TreeGrafter"/>
</dbReference>
<accession>A0AAI8YWL5</accession>
<reference evidence="5" key="1">
    <citation type="submission" date="2023-11" db="EMBL/GenBank/DDBJ databases">
        <authorList>
            <person name="Alioto T."/>
            <person name="Alioto T."/>
            <person name="Gomez Garrido J."/>
        </authorList>
    </citation>
    <scope>NUCLEOTIDE SEQUENCE</scope>
</reference>
<proteinExistence type="predicted"/>
<feature type="domain" description="BHLH" evidence="4">
    <location>
        <begin position="333"/>
        <end position="384"/>
    </location>
</feature>
<keyword evidence="1" id="KW-0238">DNA-binding</keyword>
<dbReference type="InterPro" id="IPR036638">
    <property type="entry name" value="HLH_DNA-bd_sf"/>
</dbReference>
<organism evidence="5 6">
    <name type="scientific">Lecanosticta acicola</name>
    <dbReference type="NCBI Taxonomy" id="111012"/>
    <lineage>
        <taxon>Eukaryota</taxon>
        <taxon>Fungi</taxon>
        <taxon>Dikarya</taxon>
        <taxon>Ascomycota</taxon>
        <taxon>Pezizomycotina</taxon>
        <taxon>Dothideomycetes</taxon>
        <taxon>Dothideomycetidae</taxon>
        <taxon>Mycosphaerellales</taxon>
        <taxon>Mycosphaerellaceae</taxon>
        <taxon>Lecanosticta</taxon>
    </lineage>
</organism>
<dbReference type="Proteomes" id="UP001296104">
    <property type="component" value="Unassembled WGS sequence"/>
</dbReference>
<feature type="compositionally biased region" description="Low complexity" evidence="3">
    <location>
        <begin position="256"/>
        <end position="266"/>
    </location>
</feature>
<gene>
    <name evidence="5" type="ORF">LECACI_7A003403</name>
</gene>
<dbReference type="GO" id="GO:0003700">
    <property type="term" value="F:DNA-binding transcription factor activity"/>
    <property type="evidence" value="ECO:0007669"/>
    <property type="project" value="TreeGrafter"/>
</dbReference>